<proteinExistence type="predicted"/>
<evidence type="ECO:0000313" key="3">
    <source>
        <dbReference type="Proteomes" id="UP000824242"/>
    </source>
</evidence>
<protein>
    <submittedName>
        <fullName evidence="2">DUF4363 family protein</fullName>
    </submittedName>
</protein>
<sequence>MKRLWAAGILFLCAAALCFWQGWHTGRTTDLLEQEVRAAVEASEQGNSSLAESHTLAAIQKWESARGPLCVYTAHTRVEELGRTLSALPPLARYGTFDQLISECERALAQIDSLRWIDRPTPENIL</sequence>
<keyword evidence="1" id="KW-0732">Signal</keyword>
<evidence type="ECO:0000256" key="1">
    <source>
        <dbReference type="SAM" id="SignalP"/>
    </source>
</evidence>
<gene>
    <name evidence="2" type="ORF">IAB89_11595</name>
</gene>
<evidence type="ECO:0000313" key="2">
    <source>
        <dbReference type="EMBL" id="HIR48275.1"/>
    </source>
</evidence>
<dbReference type="AlphaFoldDB" id="A0A9D1AQE7"/>
<dbReference type="Proteomes" id="UP000824242">
    <property type="component" value="Unassembled WGS sequence"/>
</dbReference>
<comment type="caution">
    <text evidence="2">The sequence shown here is derived from an EMBL/GenBank/DDBJ whole genome shotgun (WGS) entry which is preliminary data.</text>
</comment>
<reference evidence="2" key="2">
    <citation type="journal article" date="2021" name="PeerJ">
        <title>Extensive microbial diversity within the chicken gut microbiome revealed by metagenomics and culture.</title>
        <authorList>
            <person name="Gilroy R."/>
            <person name="Ravi A."/>
            <person name="Getino M."/>
            <person name="Pursley I."/>
            <person name="Horton D.L."/>
            <person name="Alikhan N.F."/>
            <person name="Baker D."/>
            <person name="Gharbi K."/>
            <person name="Hall N."/>
            <person name="Watson M."/>
            <person name="Adriaenssens E.M."/>
            <person name="Foster-Nyarko E."/>
            <person name="Jarju S."/>
            <person name="Secka A."/>
            <person name="Antonio M."/>
            <person name="Oren A."/>
            <person name="Chaudhuri R.R."/>
            <person name="La Ragione R."/>
            <person name="Hildebrand F."/>
            <person name="Pallen M.J."/>
        </authorList>
    </citation>
    <scope>NUCLEOTIDE SEQUENCE</scope>
    <source>
        <strain evidence="2">ChiSxjej1B13-7958</strain>
    </source>
</reference>
<accession>A0A9D1AQE7</accession>
<reference evidence="2" key="1">
    <citation type="submission" date="2020-10" db="EMBL/GenBank/DDBJ databases">
        <authorList>
            <person name="Gilroy R."/>
        </authorList>
    </citation>
    <scope>NUCLEOTIDE SEQUENCE</scope>
    <source>
        <strain evidence="2">ChiSxjej1B13-7958</strain>
    </source>
</reference>
<organism evidence="2 3">
    <name type="scientific">Candidatus Caccousia avicola</name>
    <dbReference type="NCBI Taxonomy" id="2840721"/>
    <lineage>
        <taxon>Bacteria</taxon>
        <taxon>Bacillati</taxon>
        <taxon>Bacillota</taxon>
        <taxon>Clostridia</taxon>
        <taxon>Eubacteriales</taxon>
        <taxon>Oscillospiraceae</taxon>
        <taxon>Oscillospiraceae incertae sedis</taxon>
        <taxon>Candidatus Caccousia</taxon>
    </lineage>
</organism>
<feature type="chain" id="PRO_5039457186" evidence="1">
    <location>
        <begin position="21"/>
        <end position="126"/>
    </location>
</feature>
<dbReference type="EMBL" id="DVGZ01000125">
    <property type="protein sequence ID" value="HIR48275.1"/>
    <property type="molecule type" value="Genomic_DNA"/>
</dbReference>
<name>A0A9D1AQE7_9FIRM</name>
<feature type="signal peptide" evidence="1">
    <location>
        <begin position="1"/>
        <end position="20"/>
    </location>
</feature>